<dbReference type="EMBL" id="CP017708">
    <property type="protein sequence ID" value="AOY83064.1"/>
    <property type="molecule type" value="Genomic_DNA"/>
</dbReference>
<dbReference type="Pfam" id="PF07589">
    <property type="entry name" value="PEP-CTERM"/>
    <property type="match status" value="1"/>
</dbReference>
<evidence type="ECO:0000313" key="2">
    <source>
        <dbReference type="EMBL" id="AOY83064.1"/>
    </source>
</evidence>
<dbReference type="InterPro" id="IPR013424">
    <property type="entry name" value="Ice-binding_C"/>
</dbReference>
<dbReference type="NCBIfam" id="TIGR02595">
    <property type="entry name" value="PEP_CTERM"/>
    <property type="match status" value="1"/>
</dbReference>
<organism evidence="2 3">
    <name type="scientific">Moorena producens (strain JHB)</name>
    <dbReference type="NCBI Taxonomy" id="1454205"/>
    <lineage>
        <taxon>Bacteria</taxon>
        <taxon>Bacillati</taxon>
        <taxon>Cyanobacteriota</taxon>
        <taxon>Cyanophyceae</taxon>
        <taxon>Coleofasciculales</taxon>
        <taxon>Coleofasciculaceae</taxon>
        <taxon>Moorena</taxon>
    </lineage>
</organism>
<dbReference type="AlphaFoldDB" id="A0A1D9G6B1"/>
<dbReference type="Proteomes" id="UP000176944">
    <property type="component" value="Chromosome"/>
</dbReference>
<name>A0A1D9G6B1_MOOP1</name>
<sequence length="279" mass="30449">MINFSKQLGVVTTAIALTSATVGVLPAAAEQIIKHEFSGELELLSSRFGLPSIFILDESSGTLEPFSQTKDYEGFVEYTTQGELLSWSLDVEDSSRVGSDIIPIKALPSPVTLDPRTFVTTVGSDLTFEILPTTLPIIPRTFVTTFKATPDNWTLDVDFGRFMDRGGQTLTWNRESGIRFSRDSAFFPPTIYVDLNPNFKETITNLPSNWVDVDPNPNFKETITNIPSNWLDSASVPEPASGLALYWVDPTSVPEPASGLALLGVSALGAGSVLKRRDK</sequence>
<proteinExistence type="predicted"/>
<evidence type="ECO:0000313" key="3">
    <source>
        <dbReference type="Proteomes" id="UP000176944"/>
    </source>
</evidence>
<reference evidence="3" key="1">
    <citation type="submission" date="2016-10" db="EMBL/GenBank/DDBJ databases">
        <title>Comparative genomics uncovers the prolific and rare metabolic potential of the cyanobacterial genus Moorea.</title>
        <authorList>
            <person name="Leao T."/>
            <person name="Castelao G."/>
            <person name="Korobeynikov A."/>
            <person name="Monroe E.A."/>
            <person name="Podell S."/>
            <person name="Glukhov E."/>
            <person name="Allen E."/>
            <person name="Gerwick W.H."/>
            <person name="Gerwick L."/>
        </authorList>
    </citation>
    <scope>NUCLEOTIDE SEQUENCE [LARGE SCALE GENOMIC DNA]</scope>
    <source>
        <strain evidence="3">JHB</strain>
    </source>
</reference>
<accession>A0A1D9G6B1</accession>
<feature type="domain" description="Ice-binding protein C-terminal" evidence="1">
    <location>
        <begin position="252"/>
        <end position="276"/>
    </location>
</feature>
<evidence type="ECO:0000259" key="1">
    <source>
        <dbReference type="Pfam" id="PF07589"/>
    </source>
</evidence>
<protein>
    <submittedName>
        <fullName evidence="2">PEP-CTERM sorting domain-containing protein</fullName>
    </submittedName>
</protein>
<gene>
    <name evidence="2" type="ORF">BJP36_27255</name>
</gene>